<evidence type="ECO:0000256" key="9">
    <source>
        <dbReference type="ARBA" id="ARBA00061210"/>
    </source>
</evidence>
<dbReference type="Pfam" id="PF02547">
    <property type="entry name" value="Queuosine_synth"/>
    <property type="match status" value="1"/>
</dbReference>
<dbReference type="Gene3D" id="3.40.1780.10">
    <property type="entry name" value="QueA-like"/>
    <property type="match status" value="1"/>
</dbReference>
<evidence type="ECO:0000256" key="1">
    <source>
        <dbReference type="ARBA" id="ARBA00004496"/>
    </source>
</evidence>
<dbReference type="InterPro" id="IPR003699">
    <property type="entry name" value="QueA"/>
</dbReference>
<evidence type="ECO:0000256" key="5">
    <source>
        <dbReference type="ARBA" id="ARBA00022679"/>
    </source>
</evidence>
<accession>A0A8J6UQ53</accession>
<dbReference type="RefSeq" id="WP_191145418.1">
    <property type="nucleotide sequence ID" value="NZ_JACXAF010000017.1"/>
</dbReference>
<keyword evidence="14" id="KW-0328">Glycosyltransferase</keyword>
<evidence type="ECO:0000256" key="12">
    <source>
        <dbReference type="ARBA" id="ARBA00076160"/>
    </source>
</evidence>
<dbReference type="NCBIfam" id="NF001140">
    <property type="entry name" value="PRK00147.1"/>
    <property type="match status" value="1"/>
</dbReference>
<evidence type="ECO:0000256" key="7">
    <source>
        <dbReference type="ARBA" id="ARBA00022785"/>
    </source>
</evidence>
<comment type="pathway">
    <text evidence="2 13">tRNA modification; tRNA-queuosine biosynthesis.</text>
</comment>
<comment type="function">
    <text evidence="13">Transfers and isomerizes the ribose moiety from AdoMet to the 7-aminomethyl group of 7-deazaguanine (preQ1-tRNA) to give epoxyqueuosine (oQ-tRNA).</text>
</comment>
<organism evidence="14 15">
    <name type="scientific">Neiella litorisoli</name>
    <dbReference type="NCBI Taxonomy" id="2771431"/>
    <lineage>
        <taxon>Bacteria</taxon>
        <taxon>Pseudomonadati</taxon>
        <taxon>Pseudomonadota</taxon>
        <taxon>Gammaproteobacteria</taxon>
        <taxon>Alteromonadales</taxon>
        <taxon>Echinimonadaceae</taxon>
        <taxon>Neiella</taxon>
    </lineage>
</organism>
<evidence type="ECO:0000256" key="2">
    <source>
        <dbReference type="ARBA" id="ARBA00004691"/>
    </source>
</evidence>
<gene>
    <name evidence="13 14" type="primary">queA</name>
    <name evidence="14" type="ORF">IC617_12970</name>
</gene>
<evidence type="ECO:0000256" key="4">
    <source>
        <dbReference type="ARBA" id="ARBA00022490"/>
    </source>
</evidence>
<name>A0A8J6UQ53_9GAMM</name>
<evidence type="ECO:0000256" key="10">
    <source>
        <dbReference type="ARBA" id="ARBA00066503"/>
    </source>
</evidence>
<dbReference type="SUPFAM" id="SSF111337">
    <property type="entry name" value="QueA-like"/>
    <property type="match status" value="1"/>
</dbReference>
<dbReference type="InterPro" id="IPR042118">
    <property type="entry name" value="QueA_dom1"/>
</dbReference>
<dbReference type="Proteomes" id="UP000638014">
    <property type="component" value="Unassembled WGS sequence"/>
</dbReference>
<dbReference type="PANTHER" id="PTHR30307">
    <property type="entry name" value="S-ADENOSYLMETHIONINE:TRNA RIBOSYLTRANSFERASE-ISOMERASE"/>
    <property type="match status" value="1"/>
</dbReference>
<dbReference type="AlphaFoldDB" id="A0A8J6UQ53"/>
<dbReference type="EMBL" id="JACXAF010000017">
    <property type="protein sequence ID" value="MBD1390347.1"/>
    <property type="molecule type" value="Genomic_DNA"/>
</dbReference>
<evidence type="ECO:0000313" key="14">
    <source>
        <dbReference type="EMBL" id="MBD1390347.1"/>
    </source>
</evidence>
<dbReference type="FunFam" id="3.40.1780.10:FF:000001">
    <property type="entry name" value="S-adenosylmethionine:tRNA ribosyltransferase-isomerase"/>
    <property type="match status" value="1"/>
</dbReference>
<reference evidence="14" key="1">
    <citation type="submission" date="2020-09" db="EMBL/GenBank/DDBJ databases">
        <title>A novel bacterium of genus Neiella, isolated from South China Sea.</title>
        <authorList>
            <person name="Huang H."/>
            <person name="Mo K."/>
            <person name="Hu Y."/>
        </authorList>
    </citation>
    <scope>NUCLEOTIDE SEQUENCE</scope>
    <source>
        <strain evidence="14">HB171785</strain>
    </source>
</reference>
<keyword evidence="7 13" id="KW-0671">Queuosine biosynthesis</keyword>
<evidence type="ECO:0000256" key="11">
    <source>
        <dbReference type="ARBA" id="ARBA00069325"/>
    </source>
</evidence>
<dbReference type="EC" id="2.4.99.17" evidence="10 13"/>
<evidence type="ECO:0000256" key="3">
    <source>
        <dbReference type="ARBA" id="ARBA00011245"/>
    </source>
</evidence>
<keyword evidence="15" id="KW-1185">Reference proteome</keyword>
<comment type="subcellular location">
    <subcellularLocation>
        <location evidence="1 13">Cytoplasm</location>
    </subcellularLocation>
</comment>
<keyword evidence="5 13" id="KW-0808">Transferase</keyword>
<dbReference type="Gene3D" id="2.40.10.240">
    <property type="entry name" value="QueA-like"/>
    <property type="match status" value="1"/>
</dbReference>
<dbReference type="GO" id="GO:0008616">
    <property type="term" value="P:tRNA queuosine(34) biosynthetic process"/>
    <property type="evidence" value="ECO:0007669"/>
    <property type="project" value="UniProtKB-UniRule"/>
</dbReference>
<comment type="caution">
    <text evidence="14">The sequence shown here is derived from an EMBL/GenBank/DDBJ whole genome shotgun (WGS) entry which is preliminary data.</text>
</comment>
<proteinExistence type="inferred from homology"/>
<comment type="similarity">
    <text evidence="9 13">Belongs to the QueA family.</text>
</comment>
<evidence type="ECO:0000313" key="15">
    <source>
        <dbReference type="Proteomes" id="UP000638014"/>
    </source>
</evidence>
<dbReference type="InterPro" id="IPR042119">
    <property type="entry name" value="QueA_dom2"/>
</dbReference>
<comment type="catalytic activity">
    <reaction evidence="8 13">
        <text>7-aminomethyl-7-carbaguanosine(34) in tRNA + S-adenosyl-L-methionine = epoxyqueuosine(34) in tRNA + adenine + L-methionine + 2 H(+)</text>
        <dbReference type="Rhea" id="RHEA:32155"/>
        <dbReference type="Rhea" id="RHEA-COMP:10342"/>
        <dbReference type="Rhea" id="RHEA-COMP:18582"/>
        <dbReference type="ChEBI" id="CHEBI:15378"/>
        <dbReference type="ChEBI" id="CHEBI:16708"/>
        <dbReference type="ChEBI" id="CHEBI:57844"/>
        <dbReference type="ChEBI" id="CHEBI:59789"/>
        <dbReference type="ChEBI" id="CHEBI:82833"/>
        <dbReference type="ChEBI" id="CHEBI:194443"/>
        <dbReference type="EC" id="2.4.99.17"/>
    </reaction>
</comment>
<dbReference type="GO" id="GO:0051075">
    <property type="term" value="F:S-adenosylmethionine:tRNA ribosyltransferase-isomerase activity"/>
    <property type="evidence" value="ECO:0007669"/>
    <property type="project" value="UniProtKB-EC"/>
</dbReference>
<keyword evidence="4 13" id="KW-0963">Cytoplasm</keyword>
<evidence type="ECO:0000256" key="8">
    <source>
        <dbReference type="ARBA" id="ARBA00052751"/>
    </source>
</evidence>
<dbReference type="PANTHER" id="PTHR30307:SF0">
    <property type="entry name" value="S-ADENOSYLMETHIONINE:TRNA RIBOSYLTRANSFERASE-ISOMERASE"/>
    <property type="match status" value="1"/>
</dbReference>
<dbReference type="InterPro" id="IPR036100">
    <property type="entry name" value="QueA_sf"/>
</dbReference>
<evidence type="ECO:0000256" key="6">
    <source>
        <dbReference type="ARBA" id="ARBA00022691"/>
    </source>
</evidence>
<keyword evidence="6 13" id="KW-0949">S-adenosyl-L-methionine</keyword>
<dbReference type="HAMAP" id="MF_00113">
    <property type="entry name" value="QueA"/>
    <property type="match status" value="1"/>
</dbReference>
<evidence type="ECO:0000256" key="13">
    <source>
        <dbReference type="HAMAP-Rule" id="MF_00113"/>
    </source>
</evidence>
<dbReference type="NCBIfam" id="TIGR00113">
    <property type="entry name" value="queA"/>
    <property type="match status" value="1"/>
</dbReference>
<comment type="subunit">
    <text evidence="3 13">Monomer.</text>
</comment>
<dbReference type="GO" id="GO:0005737">
    <property type="term" value="C:cytoplasm"/>
    <property type="evidence" value="ECO:0007669"/>
    <property type="project" value="UniProtKB-SubCell"/>
</dbReference>
<sequence>MKVADFSFELPDELIARYPQPDRSSSRLLCLDGNSGELKHRQFTDILEQINPGDLLIFNDTRVIPARAFGRKITGAKLEVLVERIISPQQALAHVRCSKAPKPGSQIILEDKVEVAVTGRQDALFELALSDDQSWLDVLEDIGHMPLPPYIDRPDEDSDRERYQTVYNDKPGAVAAPTAGLHFTDELMAAIQAKGADIGFVTLHVGAGTFQPVRVDDVKDHVMHAEWADVPQATVDKINQTRANGGRVIAVGTTSVRSLESAAQACFIEGQAPAEQQLQPFCQDTSIFIYPGYQFQLVDAMVTNFHLPQSTLIMLISAFAGYDHVMAAYKAAVEQQYRFFSYGDAMFISRNQHL</sequence>
<dbReference type="UniPathway" id="UPA00392"/>
<protein>
    <recommendedName>
        <fullName evidence="11 13">S-adenosylmethionine:tRNA ribosyltransferase-isomerase</fullName>
        <ecNumber evidence="10 13">2.4.99.17</ecNumber>
    </recommendedName>
    <alternativeName>
        <fullName evidence="12 13">Queuosine biosynthesis protein QueA</fullName>
    </alternativeName>
</protein>